<feature type="transmembrane region" description="Helical" evidence="7">
    <location>
        <begin position="124"/>
        <end position="145"/>
    </location>
</feature>
<comment type="subcellular location">
    <subcellularLocation>
        <location evidence="1">Cell membrane</location>
        <topology evidence="1">Multi-pass membrane protein</topology>
    </subcellularLocation>
</comment>
<dbReference type="RefSeq" id="WP_191877501.1">
    <property type="nucleotide sequence ID" value="NZ_BMTD01000021.1"/>
</dbReference>
<dbReference type="InterPro" id="IPR011701">
    <property type="entry name" value="MFS"/>
</dbReference>
<sequence length="410" mass="41824">MSQDVQPATTGSGVPADVPAAGAPPQPQTAARVPPALAAACFLSNFDRFAITPLLMAIATGFHVRLGQVVLVASGYFFAYGCAQPLWGMLSDRYGRMRVIRFTLGAAAVCALASAAAPTLTALVILRIVTGAFFGAVVPASLTYVGDTVPAALRQRALSDLQVALAIGTAAATVVAGAVAAVSSWRAMLALSAVLAVITLLALRRLSESRTATTLRRPSEQLASVLRLRWSWLVMGFGLIEGAVLLGCFTFLAPALENRGIGALGAGGVTALYGAGTLGFSRLLKRVALRPAWQLLAAGGVMMTAGFLVASASLNVAGIGAAAILLGGGWSFFHSSLQNWATTLVPAARGTAVALFVASLFVGSALGSGLGGPLAQHGHYPQLFVLAAATAVPLTALAAWLRTRYTPAGS</sequence>
<feature type="transmembrane region" description="Helical" evidence="7">
    <location>
        <begin position="99"/>
        <end position="118"/>
    </location>
</feature>
<evidence type="ECO:0000256" key="3">
    <source>
        <dbReference type="ARBA" id="ARBA00022692"/>
    </source>
</evidence>
<dbReference type="PROSITE" id="PS50850">
    <property type="entry name" value="MFS"/>
    <property type="match status" value="1"/>
</dbReference>
<dbReference type="AlphaFoldDB" id="A0A918II95"/>
<dbReference type="InterPro" id="IPR020846">
    <property type="entry name" value="MFS_dom"/>
</dbReference>
<accession>A0A918II95</accession>
<feature type="transmembrane region" description="Helical" evidence="7">
    <location>
        <begin position="316"/>
        <end position="333"/>
    </location>
</feature>
<keyword evidence="10" id="KW-1185">Reference proteome</keyword>
<dbReference type="Gene3D" id="1.20.1250.20">
    <property type="entry name" value="MFS general substrate transporter like domains"/>
    <property type="match status" value="1"/>
</dbReference>
<evidence type="ECO:0000313" key="10">
    <source>
        <dbReference type="Proteomes" id="UP000618795"/>
    </source>
</evidence>
<dbReference type="GO" id="GO:0005886">
    <property type="term" value="C:plasma membrane"/>
    <property type="evidence" value="ECO:0007669"/>
    <property type="project" value="UniProtKB-SubCell"/>
</dbReference>
<evidence type="ECO:0000256" key="1">
    <source>
        <dbReference type="ARBA" id="ARBA00004651"/>
    </source>
</evidence>
<dbReference type="EMBL" id="BMTD01000021">
    <property type="protein sequence ID" value="GGV19977.1"/>
    <property type="molecule type" value="Genomic_DNA"/>
</dbReference>
<gene>
    <name evidence="9" type="ORF">GCM10010260_70020</name>
</gene>
<feature type="transmembrane region" description="Helical" evidence="7">
    <location>
        <begin position="187"/>
        <end position="207"/>
    </location>
</feature>
<feature type="transmembrane region" description="Helical" evidence="7">
    <location>
        <begin position="383"/>
        <end position="401"/>
    </location>
</feature>
<evidence type="ECO:0000259" key="8">
    <source>
        <dbReference type="PROSITE" id="PS50850"/>
    </source>
</evidence>
<evidence type="ECO:0000256" key="2">
    <source>
        <dbReference type="ARBA" id="ARBA00022475"/>
    </source>
</evidence>
<feature type="transmembrane region" description="Helical" evidence="7">
    <location>
        <begin position="157"/>
        <end position="181"/>
    </location>
</feature>
<keyword evidence="5 7" id="KW-0472">Membrane</keyword>
<reference evidence="9" key="1">
    <citation type="journal article" date="2014" name="Int. J. Syst. Evol. Microbiol.">
        <title>Complete genome sequence of Corynebacterium casei LMG S-19264T (=DSM 44701T), isolated from a smear-ripened cheese.</title>
        <authorList>
            <consortium name="US DOE Joint Genome Institute (JGI-PGF)"/>
            <person name="Walter F."/>
            <person name="Albersmeier A."/>
            <person name="Kalinowski J."/>
            <person name="Ruckert C."/>
        </authorList>
    </citation>
    <scope>NUCLEOTIDE SEQUENCE</scope>
    <source>
        <strain evidence="9">JCM 4369</strain>
    </source>
</reference>
<evidence type="ECO:0000313" key="9">
    <source>
        <dbReference type="EMBL" id="GGV19977.1"/>
    </source>
</evidence>
<keyword evidence="3 7" id="KW-0812">Transmembrane</keyword>
<feature type="transmembrane region" description="Helical" evidence="7">
    <location>
        <begin position="228"/>
        <end position="255"/>
    </location>
</feature>
<dbReference type="SUPFAM" id="SSF103473">
    <property type="entry name" value="MFS general substrate transporter"/>
    <property type="match status" value="1"/>
</dbReference>
<feature type="compositionally biased region" description="Polar residues" evidence="6">
    <location>
        <begin position="1"/>
        <end position="12"/>
    </location>
</feature>
<keyword evidence="4 7" id="KW-1133">Transmembrane helix</keyword>
<feature type="transmembrane region" description="Helical" evidence="7">
    <location>
        <begin position="292"/>
        <end position="310"/>
    </location>
</feature>
<keyword evidence="2" id="KW-1003">Cell membrane</keyword>
<organism evidence="9 10">
    <name type="scientific">Streptomyces filipinensis</name>
    <dbReference type="NCBI Taxonomy" id="66887"/>
    <lineage>
        <taxon>Bacteria</taxon>
        <taxon>Bacillati</taxon>
        <taxon>Actinomycetota</taxon>
        <taxon>Actinomycetes</taxon>
        <taxon>Kitasatosporales</taxon>
        <taxon>Streptomycetaceae</taxon>
        <taxon>Streptomyces</taxon>
    </lineage>
</organism>
<evidence type="ECO:0000256" key="6">
    <source>
        <dbReference type="SAM" id="MobiDB-lite"/>
    </source>
</evidence>
<dbReference type="PANTHER" id="PTHR43124">
    <property type="entry name" value="PURINE EFFLUX PUMP PBUE"/>
    <property type="match status" value="1"/>
</dbReference>
<feature type="domain" description="Major facilitator superfamily (MFS) profile" evidence="8">
    <location>
        <begin position="33"/>
        <end position="406"/>
    </location>
</feature>
<evidence type="ECO:0000256" key="7">
    <source>
        <dbReference type="SAM" id="Phobius"/>
    </source>
</evidence>
<dbReference type="PANTHER" id="PTHR43124:SF3">
    <property type="entry name" value="CHLORAMPHENICOL EFFLUX PUMP RV0191"/>
    <property type="match status" value="1"/>
</dbReference>
<dbReference type="Proteomes" id="UP000618795">
    <property type="component" value="Unassembled WGS sequence"/>
</dbReference>
<dbReference type="Pfam" id="PF07690">
    <property type="entry name" value="MFS_1"/>
    <property type="match status" value="1"/>
</dbReference>
<evidence type="ECO:0000256" key="5">
    <source>
        <dbReference type="ARBA" id="ARBA00023136"/>
    </source>
</evidence>
<protein>
    <submittedName>
        <fullName evidence="9">MFS transporter</fullName>
    </submittedName>
</protein>
<dbReference type="GO" id="GO:0022857">
    <property type="term" value="F:transmembrane transporter activity"/>
    <property type="evidence" value="ECO:0007669"/>
    <property type="project" value="InterPro"/>
</dbReference>
<reference evidence="9" key="2">
    <citation type="submission" date="2020-09" db="EMBL/GenBank/DDBJ databases">
        <authorList>
            <person name="Sun Q."/>
            <person name="Ohkuma M."/>
        </authorList>
    </citation>
    <scope>NUCLEOTIDE SEQUENCE</scope>
    <source>
        <strain evidence="9">JCM 4369</strain>
    </source>
</reference>
<feature type="region of interest" description="Disordered" evidence="6">
    <location>
        <begin position="1"/>
        <end position="29"/>
    </location>
</feature>
<dbReference type="InterPro" id="IPR036259">
    <property type="entry name" value="MFS_trans_sf"/>
</dbReference>
<evidence type="ECO:0000256" key="4">
    <source>
        <dbReference type="ARBA" id="ARBA00022989"/>
    </source>
</evidence>
<proteinExistence type="predicted"/>
<dbReference type="InterPro" id="IPR050189">
    <property type="entry name" value="MFS_Efflux_Transporters"/>
</dbReference>
<feature type="transmembrane region" description="Helical" evidence="7">
    <location>
        <begin position="261"/>
        <end position="280"/>
    </location>
</feature>
<comment type="caution">
    <text evidence="9">The sequence shown here is derived from an EMBL/GenBank/DDBJ whole genome shotgun (WGS) entry which is preliminary data.</text>
</comment>
<feature type="transmembrane region" description="Helical" evidence="7">
    <location>
        <begin position="353"/>
        <end position="371"/>
    </location>
</feature>
<name>A0A918II95_9ACTN</name>